<dbReference type="PANTHER" id="PTHR40761">
    <property type="entry name" value="CONSERVED INTEGRAL MEMBRANE ALANINE VALINE AND LEUCINE RICH PROTEIN-RELATED"/>
    <property type="match status" value="1"/>
</dbReference>
<accession>A0A849BU82</accession>
<dbReference type="InterPro" id="IPR037185">
    <property type="entry name" value="EmrE-like"/>
</dbReference>
<keyword evidence="1" id="KW-1133">Transmembrane helix</keyword>
<feature type="transmembrane region" description="Helical" evidence="1">
    <location>
        <begin position="134"/>
        <end position="155"/>
    </location>
</feature>
<dbReference type="RefSeq" id="WP_067523082.1">
    <property type="nucleotide sequence ID" value="NZ_JABELX010000003.1"/>
</dbReference>
<dbReference type="NCBIfam" id="NF038012">
    <property type="entry name" value="DMT_1"/>
    <property type="match status" value="1"/>
</dbReference>
<evidence type="ECO:0000313" key="3">
    <source>
        <dbReference type="EMBL" id="NNH69724.1"/>
    </source>
</evidence>
<dbReference type="EMBL" id="JABELX010000003">
    <property type="protein sequence ID" value="NNH69724.1"/>
    <property type="molecule type" value="Genomic_DNA"/>
</dbReference>
<gene>
    <name evidence="3" type="ORF">HLB23_07565</name>
</gene>
<feature type="chain" id="PRO_5038733311" evidence="2">
    <location>
        <begin position="26"/>
        <end position="281"/>
    </location>
</feature>
<name>A0A849BU82_9NOCA</name>
<keyword evidence="1" id="KW-0472">Membrane</keyword>
<keyword evidence="2" id="KW-0732">Signal</keyword>
<feature type="transmembrane region" description="Helical" evidence="1">
    <location>
        <begin position="225"/>
        <end position="246"/>
    </location>
</feature>
<organism evidence="3 4">
    <name type="scientific">Nocardia uniformis</name>
    <dbReference type="NCBI Taxonomy" id="53432"/>
    <lineage>
        <taxon>Bacteria</taxon>
        <taxon>Bacillati</taxon>
        <taxon>Actinomycetota</taxon>
        <taxon>Actinomycetes</taxon>
        <taxon>Mycobacteriales</taxon>
        <taxon>Nocardiaceae</taxon>
        <taxon>Nocardia</taxon>
    </lineage>
</organism>
<feature type="signal peptide" evidence="2">
    <location>
        <begin position="1"/>
        <end position="25"/>
    </location>
</feature>
<reference evidence="3 4" key="1">
    <citation type="submission" date="2020-05" db="EMBL/GenBank/DDBJ databases">
        <title>MicrobeNet Type strains.</title>
        <authorList>
            <person name="Nicholson A.C."/>
        </authorList>
    </citation>
    <scope>NUCLEOTIDE SEQUENCE [LARGE SCALE GENOMIC DNA]</scope>
    <source>
        <strain evidence="3 4">JCM 3224</strain>
    </source>
</reference>
<feature type="transmembrane region" description="Helical" evidence="1">
    <location>
        <begin position="60"/>
        <end position="90"/>
    </location>
</feature>
<dbReference type="PANTHER" id="PTHR40761:SF1">
    <property type="entry name" value="CONSERVED INTEGRAL MEMBRANE ALANINE VALINE AND LEUCINE RICH PROTEIN-RELATED"/>
    <property type="match status" value="1"/>
</dbReference>
<feature type="transmembrane region" description="Helical" evidence="1">
    <location>
        <begin position="162"/>
        <end position="184"/>
    </location>
</feature>
<proteinExistence type="predicted"/>
<sequence length="281" mass="28753">MPDLPLPAVLCAFAAALLFAVSAVAQQTAAAEVPKGDALFAALVRNPRWWAGIVGDGGGFAFQVAALSFGSVLVVQPILVSMLIFALPLAAYYGKRRITPRTWSIAMVLAAALAVFLIVGDPAEGTSDALLRQWLVPLGLLLGLVACCVIAAFAIAAPAPRALLLGTAGGTLFGIAAALTAHVADLFTHETASVLTSWHIYALAFTGATGLYLQQRAYQVGPLSASLPAVTVAEPLAAAVLGITVLQERLRSGAVVTTVVTLAALVMCVAAVLLSRAEAAD</sequence>
<dbReference type="Proteomes" id="UP000586827">
    <property type="component" value="Unassembled WGS sequence"/>
</dbReference>
<keyword evidence="1" id="KW-0812">Transmembrane</keyword>
<evidence type="ECO:0000313" key="4">
    <source>
        <dbReference type="Proteomes" id="UP000586827"/>
    </source>
</evidence>
<protein>
    <submittedName>
        <fullName evidence="3">DMT family transporter</fullName>
    </submittedName>
</protein>
<evidence type="ECO:0000256" key="1">
    <source>
        <dbReference type="SAM" id="Phobius"/>
    </source>
</evidence>
<keyword evidence="4" id="KW-1185">Reference proteome</keyword>
<evidence type="ECO:0000256" key="2">
    <source>
        <dbReference type="SAM" id="SignalP"/>
    </source>
</evidence>
<comment type="caution">
    <text evidence="3">The sequence shown here is derived from an EMBL/GenBank/DDBJ whole genome shotgun (WGS) entry which is preliminary data.</text>
</comment>
<dbReference type="AlphaFoldDB" id="A0A849BU82"/>
<feature type="transmembrane region" description="Helical" evidence="1">
    <location>
        <begin position="252"/>
        <end position="274"/>
    </location>
</feature>
<dbReference type="SUPFAM" id="SSF103481">
    <property type="entry name" value="Multidrug resistance efflux transporter EmrE"/>
    <property type="match status" value="1"/>
</dbReference>
<feature type="transmembrane region" description="Helical" evidence="1">
    <location>
        <begin position="196"/>
        <end position="213"/>
    </location>
</feature>
<feature type="transmembrane region" description="Helical" evidence="1">
    <location>
        <begin position="102"/>
        <end position="119"/>
    </location>
</feature>